<evidence type="ECO:0000313" key="3">
    <source>
        <dbReference type="Proteomes" id="UP000479710"/>
    </source>
</evidence>
<keyword evidence="3" id="KW-1185">Reference proteome</keyword>
<reference evidence="2 3" key="1">
    <citation type="submission" date="2019-11" db="EMBL/GenBank/DDBJ databases">
        <title>Whole genome sequence of Oryza granulata.</title>
        <authorList>
            <person name="Li W."/>
        </authorList>
    </citation>
    <scope>NUCLEOTIDE SEQUENCE [LARGE SCALE GENOMIC DNA]</scope>
    <source>
        <strain evidence="3">cv. Menghai</strain>
        <tissue evidence="2">Leaf</tissue>
    </source>
</reference>
<dbReference type="Proteomes" id="UP000479710">
    <property type="component" value="Unassembled WGS sequence"/>
</dbReference>
<gene>
    <name evidence="2" type="ORF">E2562_027609</name>
</gene>
<name>A0A6G1DR96_9ORYZ</name>
<sequence>MQPAEAAGRQQCCVALLAATEICAMAQAAAGEGDGTGRNGGIRRLGDGAHLGDSTRRRRNPSRRLVALLAGRRSRSRLSEMGRSFSNASLAKQSQNFQPVMGFLIEPP</sequence>
<dbReference type="AlphaFoldDB" id="A0A6G1DR96"/>
<evidence type="ECO:0000256" key="1">
    <source>
        <dbReference type="SAM" id="MobiDB-lite"/>
    </source>
</evidence>
<evidence type="ECO:0000313" key="2">
    <source>
        <dbReference type="EMBL" id="KAF0914193.1"/>
    </source>
</evidence>
<protein>
    <submittedName>
        <fullName evidence="2">Uncharacterized protein</fullName>
    </submittedName>
</protein>
<dbReference type="EMBL" id="SPHZ02000006">
    <property type="protein sequence ID" value="KAF0914193.1"/>
    <property type="molecule type" value="Genomic_DNA"/>
</dbReference>
<proteinExistence type="predicted"/>
<accession>A0A6G1DR96</accession>
<organism evidence="2 3">
    <name type="scientific">Oryza meyeriana var. granulata</name>
    <dbReference type="NCBI Taxonomy" id="110450"/>
    <lineage>
        <taxon>Eukaryota</taxon>
        <taxon>Viridiplantae</taxon>
        <taxon>Streptophyta</taxon>
        <taxon>Embryophyta</taxon>
        <taxon>Tracheophyta</taxon>
        <taxon>Spermatophyta</taxon>
        <taxon>Magnoliopsida</taxon>
        <taxon>Liliopsida</taxon>
        <taxon>Poales</taxon>
        <taxon>Poaceae</taxon>
        <taxon>BOP clade</taxon>
        <taxon>Oryzoideae</taxon>
        <taxon>Oryzeae</taxon>
        <taxon>Oryzinae</taxon>
        <taxon>Oryza</taxon>
        <taxon>Oryza meyeriana</taxon>
    </lineage>
</organism>
<feature type="region of interest" description="Disordered" evidence="1">
    <location>
        <begin position="30"/>
        <end position="63"/>
    </location>
</feature>
<comment type="caution">
    <text evidence="2">The sequence shown here is derived from an EMBL/GenBank/DDBJ whole genome shotgun (WGS) entry which is preliminary data.</text>
</comment>